<reference evidence="2 3" key="1">
    <citation type="journal article" date="2019" name="Int. J. Syst. Evol. Microbiol.">
        <title>The Global Catalogue of Microorganisms (GCM) 10K type strain sequencing project: providing services to taxonomists for standard genome sequencing and annotation.</title>
        <authorList>
            <consortium name="The Broad Institute Genomics Platform"/>
            <consortium name="The Broad Institute Genome Sequencing Center for Infectious Disease"/>
            <person name="Wu L."/>
            <person name="Ma J."/>
        </authorList>
    </citation>
    <scope>NUCLEOTIDE SEQUENCE [LARGE SCALE GENOMIC DNA]</scope>
    <source>
        <strain evidence="2 3">JCM 6242</strain>
    </source>
</reference>
<comment type="caution">
    <text evidence="2">The sequence shown here is derived from an EMBL/GenBank/DDBJ whole genome shotgun (WGS) entry which is preliminary data.</text>
</comment>
<dbReference type="Pfam" id="PF00722">
    <property type="entry name" value="Glyco_hydro_16"/>
    <property type="match status" value="1"/>
</dbReference>
<evidence type="ECO:0000313" key="3">
    <source>
        <dbReference type="Proteomes" id="UP001500831"/>
    </source>
</evidence>
<name>A0ABN3VXJ6_9ACTN</name>
<dbReference type="EMBL" id="BAAAVI010000018">
    <property type="protein sequence ID" value="GAA2869338.1"/>
    <property type="molecule type" value="Genomic_DNA"/>
</dbReference>
<evidence type="ECO:0000313" key="2">
    <source>
        <dbReference type="EMBL" id="GAA2869338.1"/>
    </source>
</evidence>
<proteinExistence type="predicted"/>
<dbReference type="SUPFAM" id="SSF49899">
    <property type="entry name" value="Concanavalin A-like lectins/glucanases"/>
    <property type="match status" value="1"/>
</dbReference>
<dbReference type="CDD" id="cd00413">
    <property type="entry name" value="Glyco_hydrolase_16"/>
    <property type="match status" value="1"/>
</dbReference>
<dbReference type="RefSeq" id="WP_344971496.1">
    <property type="nucleotide sequence ID" value="NZ_BAAAVI010000018.1"/>
</dbReference>
<evidence type="ECO:0000259" key="1">
    <source>
        <dbReference type="PROSITE" id="PS51762"/>
    </source>
</evidence>
<dbReference type="InterPro" id="IPR000757">
    <property type="entry name" value="Beta-glucanase-like"/>
</dbReference>
<accession>A0ABN3VXJ6</accession>
<keyword evidence="3" id="KW-1185">Reference proteome</keyword>
<feature type="domain" description="GH16" evidence="1">
    <location>
        <begin position="15"/>
        <end position="275"/>
    </location>
</feature>
<protein>
    <recommendedName>
        <fullName evidence="1">GH16 domain-containing protein</fullName>
    </recommendedName>
</protein>
<gene>
    <name evidence="2" type="ORF">GCM10010517_29310</name>
</gene>
<organism evidence="2 3">
    <name type="scientific">Streptosporangium fragile</name>
    <dbReference type="NCBI Taxonomy" id="46186"/>
    <lineage>
        <taxon>Bacteria</taxon>
        <taxon>Bacillati</taxon>
        <taxon>Actinomycetota</taxon>
        <taxon>Actinomycetes</taxon>
        <taxon>Streptosporangiales</taxon>
        <taxon>Streptosporangiaceae</taxon>
        <taxon>Streptosporangium</taxon>
    </lineage>
</organism>
<dbReference type="PROSITE" id="PS51762">
    <property type="entry name" value="GH16_2"/>
    <property type="match status" value="1"/>
</dbReference>
<dbReference type="Gene3D" id="2.60.120.200">
    <property type="match status" value="1"/>
</dbReference>
<dbReference type="InterPro" id="IPR013320">
    <property type="entry name" value="ConA-like_dom_sf"/>
</dbReference>
<sequence length="284" mass="32022">MRKTDENRLGTLDPVTKDGYELEFEDTFEGDRLDESRWVAHYLPQWTTRAASAARYRVGGGRLRLLIEEDQPPWCPDLEGGLRVSSLQTGVFAGPVGSPVGQHGRGSGAIVREAQRNVRLYTPRYGLIEMRAKVIDDPRTMAALWLIGYEDEPERSAEICVCEIFGRDVRPDAIRIGMGLHPFGDPAIADDFTVETLPIDARAFHVYAAEWTPRRVSFFVDGRHVRTVHQSPRYPMQLMLNIYEFPGAGEAPEREHPYPKEFTVDYVRGYRPAGSAHHPAGTRG</sequence>
<dbReference type="Proteomes" id="UP001500831">
    <property type="component" value="Unassembled WGS sequence"/>
</dbReference>